<dbReference type="SUPFAM" id="SSF56112">
    <property type="entry name" value="Protein kinase-like (PK-like)"/>
    <property type="match status" value="1"/>
</dbReference>
<evidence type="ECO:0000256" key="3">
    <source>
        <dbReference type="SAM" id="Coils"/>
    </source>
</evidence>
<reference evidence="6" key="1">
    <citation type="journal article" date="2022" name="Proc. Natl. Acad. Sci. U.S.A.">
        <title>Life cycle and functional genomics of the unicellular red alga Galdieria for elucidating algal and plant evolution and industrial use.</title>
        <authorList>
            <person name="Hirooka S."/>
            <person name="Itabashi T."/>
            <person name="Ichinose T.M."/>
            <person name="Onuma R."/>
            <person name="Fujiwara T."/>
            <person name="Yamashita S."/>
            <person name="Jong L.W."/>
            <person name="Tomita R."/>
            <person name="Iwane A.H."/>
            <person name="Miyagishima S.Y."/>
        </authorList>
    </citation>
    <scope>NUCLEOTIDE SEQUENCE</scope>
    <source>
        <strain evidence="6">NBRC 102759</strain>
    </source>
</reference>
<dbReference type="InterPro" id="IPR017441">
    <property type="entry name" value="Protein_kinase_ATP_BS"/>
</dbReference>
<keyword evidence="2" id="KW-0547">Nucleotide-binding</keyword>
<dbReference type="Pfam" id="PF00069">
    <property type="entry name" value="Pkinase"/>
    <property type="match status" value="1"/>
</dbReference>
<dbReference type="PANTHER" id="PTHR48014:SF21">
    <property type="entry name" value="SERINE_THREONINE-PROTEIN KINASE FRAY2"/>
    <property type="match status" value="1"/>
</dbReference>
<dbReference type="PANTHER" id="PTHR48014">
    <property type="entry name" value="SERINE/THREONINE-PROTEIN KINASE FRAY2"/>
    <property type="match status" value="1"/>
</dbReference>
<feature type="domain" description="Protein kinase" evidence="5">
    <location>
        <begin position="22"/>
        <end position="283"/>
    </location>
</feature>
<dbReference type="Gene3D" id="1.10.510.10">
    <property type="entry name" value="Transferase(Phosphotransferase) domain 1"/>
    <property type="match status" value="1"/>
</dbReference>
<dbReference type="EMBL" id="BQMJ01000021">
    <property type="protein sequence ID" value="GJQ11140.1"/>
    <property type="molecule type" value="Genomic_DNA"/>
</dbReference>
<name>A0A9C7UQ31_9RHOD</name>
<feature type="compositionally biased region" description="Basic and acidic residues" evidence="4">
    <location>
        <begin position="408"/>
        <end position="418"/>
    </location>
</feature>
<feature type="binding site" evidence="2">
    <location>
        <position position="51"/>
    </location>
    <ligand>
        <name>ATP</name>
        <dbReference type="ChEBI" id="CHEBI:30616"/>
    </ligand>
</feature>
<dbReference type="AlphaFoldDB" id="A0A9C7UQ31"/>
<feature type="compositionally biased region" description="Basic and acidic residues" evidence="4">
    <location>
        <begin position="358"/>
        <end position="380"/>
    </location>
</feature>
<dbReference type="InterPro" id="IPR000719">
    <property type="entry name" value="Prot_kinase_dom"/>
</dbReference>
<comment type="similarity">
    <text evidence="1">Belongs to the protein kinase superfamily. STE Ser/Thr protein kinase family. STE20 subfamily.</text>
</comment>
<dbReference type="GO" id="GO:0043539">
    <property type="term" value="F:protein serine/threonine kinase activator activity"/>
    <property type="evidence" value="ECO:0007669"/>
    <property type="project" value="InterPro"/>
</dbReference>
<evidence type="ECO:0000313" key="6">
    <source>
        <dbReference type="EMBL" id="GJQ11140.1"/>
    </source>
</evidence>
<evidence type="ECO:0000256" key="1">
    <source>
        <dbReference type="ARBA" id="ARBA00008874"/>
    </source>
</evidence>
<evidence type="ECO:0000259" key="5">
    <source>
        <dbReference type="PROSITE" id="PS50011"/>
    </source>
</evidence>
<feature type="region of interest" description="Disordered" evidence="4">
    <location>
        <begin position="318"/>
        <end position="434"/>
    </location>
</feature>
<dbReference type="InterPro" id="IPR047173">
    <property type="entry name" value="STRAD_A/B-like"/>
</dbReference>
<reference evidence="6" key="2">
    <citation type="submission" date="2022-01" db="EMBL/GenBank/DDBJ databases">
        <authorList>
            <person name="Hirooka S."/>
            <person name="Miyagishima S.Y."/>
        </authorList>
    </citation>
    <scope>NUCLEOTIDE SEQUENCE</scope>
    <source>
        <strain evidence="6">NBRC 102759</strain>
    </source>
</reference>
<protein>
    <recommendedName>
        <fullName evidence="5">Protein kinase domain-containing protein</fullName>
    </recommendedName>
</protein>
<comment type="caution">
    <text evidence="6">The sequence shown here is derived from an EMBL/GenBank/DDBJ whole genome shotgun (WGS) entry which is preliminary data.</text>
</comment>
<evidence type="ECO:0000256" key="2">
    <source>
        <dbReference type="PROSITE-ProRule" id="PRU10141"/>
    </source>
</evidence>
<proteinExistence type="inferred from homology"/>
<keyword evidence="3" id="KW-0175">Coiled coil</keyword>
<sequence length="615" mass="68632">MASESQQYVETRKAYPNTADAYQLIEPIGQGESAVVYRGWCENLQEEVAIKIVDLELFQTSLEEISKEIQVMSLSLHPNVVPYCTSFVYGHDLWVVMPLLAGGDVKSLMDCSFPEGMDEPLVQYILCGVLRAVAYFHEHGQIHRNIKAANILLTVDGRVMLSDYGLVGWMVEGGLKRSIRQTFVGTPCWMAPEVLEQTHGYDYKADIWSFGITALELAQGRAPFSEYPPMKVLLLTLQGPAPSLKGPARQRFSKAFHDLVSQCLQKEPSQRPSASQLLEHKFFKNVKKPSNLADIIAKSPPLGRRSGNQRILIQQVLSSNQTTDSEHNGGGEVAGGWNFDTSESDFKSETNGNVQKESLNKNEESQEDRQASSNKKKEEGMENTQNSRQNDWIEKYDSKSYSTQDSASHSDEERKQQHDSSIIASSHEEKNTKTMTKKGRFVVFEVDDRTTSGDSRLTGNAVNVVDTNYGGRTTPIPWIEEHSPPLPLKESSCAQPPNATTEAPAPTVLVREISSHRQPNVASINSSHSTENNRSSVSFRRGRFEVKEVDSNNPPLPCRSRPQSPSPRLSTVGEARSPLMLLADLQNQVVALLNEIDNLRKENSALRSELEQRKQ</sequence>
<keyword evidence="2" id="KW-0067">ATP-binding</keyword>
<dbReference type="PROSITE" id="PS50011">
    <property type="entry name" value="PROTEIN_KINASE_DOM"/>
    <property type="match status" value="1"/>
</dbReference>
<dbReference type="OrthoDB" id="248923at2759"/>
<gene>
    <name evidence="6" type="ORF">GpartN1_g2931.t1</name>
</gene>
<dbReference type="GO" id="GO:0004672">
    <property type="term" value="F:protein kinase activity"/>
    <property type="evidence" value="ECO:0007669"/>
    <property type="project" value="InterPro"/>
</dbReference>
<dbReference type="GO" id="GO:0005524">
    <property type="term" value="F:ATP binding"/>
    <property type="evidence" value="ECO:0007669"/>
    <property type="project" value="UniProtKB-UniRule"/>
</dbReference>
<dbReference type="Proteomes" id="UP001061958">
    <property type="component" value="Unassembled WGS sequence"/>
</dbReference>
<dbReference type="PROSITE" id="PS00107">
    <property type="entry name" value="PROTEIN_KINASE_ATP"/>
    <property type="match status" value="1"/>
</dbReference>
<evidence type="ECO:0000256" key="4">
    <source>
        <dbReference type="SAM" id="MobiDB-lite"/>
    </source>
</evidence>
<evidence type="ECO:0000313" key="7">
    <source>
        <dbReference type="Proteomes" id="UP001061958"/>
    </source>
</evidence>
<keyword evidence="7" id="KW-1185">Reference proteome</keyword>
<accession>A0A9C7UQ31</accession>
<dbReference type="Gene3D" id="3.30.200.20">
    <property type="entry name" value="Phosphorylase Kinase, domain 1"/>
    <property type="match status" value="1"/>
</dbReference>
<feature type="compositionally biased region" description="Polar residues" evidence="4">
    <location>
        <begin position="516"/>
        <end position="538"/>
    </location>
</feature>
<feature type="region of interest" description="Disordered" evidence="4">
    <location>
        <begin position="516"/>
        <end position="571"/>
    </location>
</feature>
<feature type="coiled-coil region" evidence="3">
    <location>
        <begin position="582"/>
        <end position="609"/>
    </location>
</feature>
<dbReference type="InterPro" id="IPR011009">
    <property type="entry name" value="Kinase-like_dom_sf"/>
</dbReference>
<organism evidence="6 7">
    <name type="scientific">Galdieria partita</name>
    <dbReference type="NCBI Taxonomy" id="83374"/>
    <lineage>
        <taxon>Eukaryota</taxon>
        <taxon>Rhodophyta</taxon>
        <taxon>Bangiophyceae</taxon>
        <taxon>Galdieriales</taxon>
        <taxon>Galdieriaceae</taxon>
        <taxon>Galdieria</taxon>
    </lineage>
</organism>
<feature type="compositionally biased region" description="Low complexity" evidence="4">
    <location>
        <begin position="558"/>
        <end position="570"/>
    </location>
</feature>